<feature type="region of interest" description="Disordered" evidence="2">
    <location>
        <begin position="140"/>
        <end position="163"/>
    </location>
</feature>
<reference evidence="3" key="1">
    <citation type="submission" date="2022-10" db="EMBL/GenBank/DDBJ databases">
        <title>The complete genomes of actinobacterial strains from the NBC collection.</title>
        <authorList>
            <person name="Joergensen T.S."/>
            <person name="Alvarez Arevalo M."/>
            <person name="Sterndorff E.B."/>
            <person name="Faurdal D."/>
            <person name="Vuksanovic O."/>
            <person name="Mourched A.-S."/>
            <person name="Charusanti P."/>
            <person name="Shaw S."/>
            <person name="Blin K."/>
            <person name="Weber T."/>
        </authorList>
    </citation>
    <scope>NUCLEOTIDE SEQUENCE</scope>
    <source>
        <strain evidence="3">NBC_00256</strain>
    </source>
</reference>
<proteinExistence type="predicted"/>
<name>A0ABZ1SDG3_9ACTN</name>
<accession>A0ABZ1SDG3</accession>
<dbReference type="Proteomes" id="UP001432190">
    <property type="component" value="Chromosome"/>
</dbReference>
<feature type="coiled-coil region" evidence="1">
    <location>
        <begin position="80"/>
        <end position="111"/>
    </location>
</feature>
<dbReference type="RefSeq" id="WP_328852974.1">
    <property type="nucleotide sequence ID" value="NZ_CP108084.1"/>
</dbReference>
<dbReference type="EMBL" id="CP108084">
    <property type="protein sequence ID" value="WUP51854.1"/>
    <property type="molecule type" value="Genomic_DNA"/>
</dbReference>
<evidence type="ECO:0000313" key="3">
    <source>
        <dbReference type="EMBL" id="WUP51854.1"/>
    </source>
</evidence>
<sequence>MLTEALAALAANGGAALVAAMATDAWQAARDGMARLFGRQGSQRQAAIETQLDSNVVLVERAGDPAQARQGLVPLWQMELMQLLAEHPEAEAELRKLVADLRDALPRAQQQWVQVVLTTIARDNSRQFTAVWGNVIYHESPSSAAGRQPPSPAEADDSPGTVR</sequence>
<evidence type="ECO:0000256" key="1">
    <source>
        <dbReference type="SAM" id="Coils"/>
    </source>
</evidence>
<protein>
    <submittedName>
        <fullName evidence="3">Uncharacterized protein</fullName>
    </submittedName>
</protein>
<evidence type="ECO:0000313" key="4">
    <source>
        <dbReference type="Proteomes" id="UP001432190"/>
    </source>
</evidence>
<evidence type="ECO:0000256" key="2">
    <source>
        <dbReference type="SAM" id="MobiDB-lite"/>
    </source>
</evidence>
<keyword evidence="4" id="KW-1185">Reference proteome</keyword>
<keyword evidence="1" id="KW-0175">Coiled coil</keyword>
<gene>
    <name evidence="3" type="ORF">OG994_10215</name>
</gene>
<organism evidence="3 4">
    <name type="scientific">Micromonospora globbae</name>
    <dbReference type="NCBI Taxonomy" id="1894969"/>
    <lineage>
        <taxon>Bacteria</taxon>
        <taxon>Bacillati</taxon>
        <taxon>Actinomycetota</taxon>
        <taxon>Actinomycetes</taxon>
        <taxon>Micromonosporales</taxon>
        <taxon>Micromonosporaceae</taxon>
        <taxon>Micromonospora</taxon>
    </lineage>
</organism>